<evidence type="ECO:0000256" key="1">
    <source>
        <dbReference type="SAM" id="MobiDB-lite"/>
    </source>
</evidence>
<feature type="region of interest" description="Disordered" evidence="1">
    <location>
        <begin position="82"/>
        <end position="114"/>
    </location>
</feature>
<reference evidence="3" key="1">
    <citation type="journal article" date="2009" name="Genome Res.">
        <title>Comparative genomic analyses of the human fungal pathogens Coccidioides and their relatives.</title>
        <authorList>
            <person name="Sharpton T.J."/>
            <person name="Stajich J.E."/>
            <person name="Rounsley S.D."/>
            <person name="Gardner M.J."/>
            <person name="Wortman J.R."/>
            <person name="Jordar V.S."/>
            <person name="Maiti R."/>
            <person name="Kodira C.D."/>
            <person name="Neafsey D.E."/>
            <person name="Zeng Q."/>
            <person name="Hung C.-Y."/>
            <person name="McMahan C."/>
            <person name="Muszewska A."/>
            <person name="Grynberg M."/>
            <person name="Mandel M.A."/>
            <person name="Kellner E.M."/>
            <person name="Barker B.M."/>
            <person name="Galgiani J.N."/>
            <person name="Orbach M.J."/>
            <person name="Kirkland T.N."/>
            <person name="Cole G.T."/>
            <person name="Henn M.R."/>
            <person name="Birren B.W."/>
            <person name="Taylor J.W."/>
        </authorList>
    </citation>
    <scope>NUCLEOTIDE SEQUENCE [LARGE SCALE GENOMIC DNA]</scope>
    <source>
        <strain evidence="3">RS</strain>
    </source>
</reference>
<protein>
    <submittedName>
        <fullName evidence="2">Uncharacterized protein</fullName>
    </submittedName>
</protein>
<reference evidence="3" key="2">
    <citation type="journal article" date="2010" name="Genome Res.">
        <title>Population genomic sequencing of Coccidioides fungi reveals recent hybridization and transposon control.</title>
        <authorList>
            <person name="Neafsey D.E."/>
            <person name="Barker B.M."/>
            <person name="Sharpton T.J."/>
            <person name="Stajich J.E."/>
            <person name="Park D.J."/>
            <person name="Whiston E."/>
            <person name="Hung C.-Y."/>
            <person name="McMahan C."/>
            <person name="White J."/>
            <person name="Sykes S."/>
            <person name="Heiman D."/>
            <person name="Young S."/>
            <person name="Zeng Q."/>
            <person name="Abouelleil A."/>
            <person name="Aftuck L."/>
            <person name="Bessette D."/>
            <person name="Brown A."/>
            <person name="FitzGerald M."/>
            <person name="Lui A."/>
            <person name="Macdonald J.P."/>
            <person name="Priest M."/>
            <person name="Orbach M.J."/>
            <person name="Galgiani J.N."/>
            <person name="Kirkland T.N."/>
            <person name="Cole G.T."/>
            <person name="Birren B.W."/>
            <person name="Henn M.R."/>
            <person name="Taylor J.W."/>
            <person name="Rounsley S.D."/>
        </authorList>
    </citation>
    <scope>GENOME REANNOTATION</scope>
    <source>
        <strain evidence="3">RS</strain>
    </source>
</reference>
<evidence type="ECO:0000313" key="2">
    <source>
        <dbReference type="EMBL" id="KJF61557.1"/>
    </source>
</evidence>
<name>A0A0D8JW64_COCIM</name>
<evidence type="ECO:0000313" key="3">
    <source>
        <dbReference type="Proteomes" id="UP000001261"/>
    </source>
</evidence>
<dbReference type="AlphaFoldDB" id="A0A0D8JW64"/>
<accession>A0A0D8JW64</accession>
<dbReference type="EMBL" id="GG704916">
    <property type="protein sequence ID" value="KJF61557.1"/>
    <property type="molecule type" value="Genomic_DNA"/>
</dbReference>
<dbReference type="KEGG" id="cim:CIMG_13737"/>
<sequence length="167" mass="18306">MPLLMYSSKRCKIDALRDAPLKRDALAFLKAKIVQQQSTITELTEIAFKQQSTINELTMINSRQLSTITELTATAIQQLTDHAPSGEAGSNNLSLTHGGQPQAGGGPIKDTLPSKNMKAEAGKELSCRPEFWFGARLDSFNLEAEDPWFNATFDNFDCKATVNGQKA</sequence>
<proteinExistence type="predicted"/>
<dbReference type="InParanoid" id="A0A0D8JW64"/>
<dbReference type="RefSeq" id="XP_004446396.1">
    <property type="nucleotide sequence ID" value="XM_004446339.1"/>
</dbReference>
<dbReference type="VEuPathDB" id="FungiDB:CIMG_13737"/>
<dbReference type="Proteomes" id="UP000001261">
    <property type="component" value="Unassembled WGS sequence"/>
</dbReference>
<feature type="compositionally biased region" description="Polar residues" evidence="1">
    <location>
        <begin position="88"/>
        <end position="99"/>
    </location>
</feature>
<dbReference type="GeneID" id="24165364"/>
<keyword evidence="3" id="KW-1185">Reference proteome</keyword>
<gene>
    <name evidence="2" type="ORF">CIMG_13737</name>
</gene>
<organism evidence="2 3">
    <name type="scientific">Coccidioides immitis (strain RS)</name>
    <name type="common">Valley fever fungus</name>
    <dbReference type="NCBI Taxonomy" id="246410"/>
    <lineage>
        <taxon>Eukaryota</taxon>
        <taxon>Fungi</taxon>
        <taxon>Dikarya</taxon>
        <taxon>Ascomycota</taxon>
        <taxon>Pezizomycotina</taxon>
        <taxon>Eurotiomycetes</taxon>
        <taxon>Eurotiomycetidae</taxon>
        <taxon>Onygenales</taxon>
        <taxon>Onygenaceae</taxon>
        <taxon>Coccidioides</taxon>
    </lineage>
</organism>